<keyword evidence="2" id="KW-1185">Reference proteome</keyword>
<protein>
    <submittedName>
        <fullName evidence="1">Pilus assembly protein CpaE</fullName>
    </submittedName>
</protein>
<reference evidence="1 2" key="1">
    <citation type="submission" date="2020-04" db="EMBL/GenBank/DDBJ databases">
        <title>Sequencing and Assembly of C. fimi.</title>
        <authorList>
            <person name="Ramsey A.R."/>
        </authorList>
    </citation>
    <scope>NUCLEOTIDE SEQUENCE [LARGE SCALE GENOMIC DNA]</scope>
    <source>
        <strain evidence="1 2">SB</strain>
    </source>
</reference>
<evidence type="ECO:0000313" key="1">
    <source>
        <dbReference type="EMBL" id="NMR21665.1"/>
    </source>
</evidence>
<gene>
    <name evidence="1" type="ORF">HIR71_15815</name>
</gene>
<sequence>MISVDLAVELRAAGVRWHPRSGDAFTILQPELTGDVFTISDMMVEPHEFPTGTVLGFNGTTEWALDSVAKDDALWLPREDQLRDLLGGTFRSLATVPDGDYVVTTRSPSGTEETFEAATPADAYALALLALVGLAVGGPGG</sequence>
<dbReference type="EMBL" id="JABCJJ010000049">
    <property type="protein sequence ID" value="NMR21665.1"/>
    <property type="molecule type" value="Genomic_DNA"/>
</dbReference>
<comment type="caution">
    <text evidence="1">The sequence shown here is derived from an EMBL/GenBank/DDBJ whole genome shotgun (WGS) entry which is preliminary data.</text>
</comment>
<accession>A0A7Y0M190</accession>
<evidence type="ECO:0000313" key="2">
    <source>
        <dbReference type="Proteomes" id="UP000562124"/>
    </source>
</evidence>
<dbReference type="Proteomes" id="UP000562124">
    <property type="component" value="Unassembled WGS sequence"/>
</dbReference>
<name>A0A7Y0M190_CELFI</name>
<dbReference type="RefSeq" id="WP_169326029.1">
    <property type="nucleotide sequence ID" value="NZ_JABCJJ010000049.1"/>
</dbReference>
<dbReference type="AlphaFoldDB" id="A0A7Y0M190"/>
<proteinExistence type="predicted"/>
<organism evidence="1 2">
    <name type="scientific">Cellulomonas fimi</name>
    <dbReference type="NCBI Taxonomy" id="1708"/>
    <lineage>
        <taxon>Bacteria</taxon>
        <taxon>Bacillati</taxon>
        <taxon>Actinomycetota</taxon>
        <taxon>Actinomycetes</taxon>
        <taxon>Micrococcales</taxon>
        <taxon>Cellulomonadaceae</taxon>
        <taxon>Cellulomonas</taxon>
    </lineage>
</organism>